<dbReference type="NCBIfam" id="TIGR03707">
    <property type="entry name" value="PPK2_P_aer"/>
    <property type="match status" value="1"/>
</dbReference>
<dbReference type="Gene3D" id="3.40.50.300">
    <property type="entry name" value="P-loop containing nucleotide triphosphate hydrolases"/>
    <property type="match status" value="1"/>
</dbReference>
<sequence>MPAKPKAAPQPSYAKQLRALQIELVKYQRQLIAHDERILVIIEGRDGAGKDGTIKRIIEHLSPRDTRVVALSKPSDLEAGAWYFQRYVPHLPRAQEFVLFNRSWYNRAGVERVMGFCTEAQYEEFIETVPVFEQLLVRSGIRLFKYYLDIERDQQKKRLKARLEDPLKQWKSSPIDAVALQHWKDYSVARDAMFARTHNAVAPWTVVRADDKRSARLSLIMDLLAHLDYKGKDHALLRPDPDIVFPYSEQALRSGAIAP</sequence>
<gene>
    <name evidence="5" type="ORF">GALL_394800</name>
</gene>
<dbReference type="InterPro" id="IPR027417">
    <property type="entry name" value="P-loop_NTPase"/>
</dbReference>
<dbReference type="PIRSF" id="PIRSF028756">
    <property type="entry name" value="PPK2_prd"/>
    <property type="match status" value="1"/>
</dbReference>
<evidence type="ECO:0000256" key="3">
    <source>
        <dbReference type="ARBA" id="ARBA00022777"/>
    </source>
</evidence>
<dbReference type="SUPFAM" id="SSF52540">
    <property type="entry name" value="P-loop containing nucleoside triphosphate hydrolases"/>
    <property type="match status" value="1"/>
</dbReference>
<dbReference type="PANTHER" id="PTHR34383:SF1">
    <property type="entry name" value="ADP-POLYPHOSPHATE PHOSPHOTRANSFERASE"/>
    <property type="match status" value="1"/>
</dbReference>
<dbReference type="InterPro" id="IPR016898">
    <property type="entry name" value="Polyphosphate_phosphotransfera"/>
</dbReference>
<dbReference type="InterPro" id="IPR022486">
    <property type="entry name" value="PPK2_PA0141"/>
</dbReference>
<evidence type="ECO:0000256" key="2">
    <source>
        <dbReference type="ARBA" id="ARBA00022679"/>
    </source>
</evidence>
<organism evidence="5">
    <name type="scientific">mine drainage metagenome</name>
    <dbReference type="NCBI Taxonomy" id="410659"/>
    <lineage>
        <taxon>unclassified sequences</taxon>
        <taxon>metagenomes</taxon>
        <taxon>ecological metagenomes</taxon>
    </lineage>
</organism>
<dbReference type="EMBL" id="MLJW01001330">
    <property type="protein sequence ID" value="OIQ78811.1"/>
    <property type="molecule type" value="Genomic_DNA"/>
</dbReference>
<accession>A0A1J5QMU3</accession>
<evidence type="ECO:0000313" key="5">
    <source>
        <dbReference type="EMBL" id="OIQ78811.1"/>
    </source>
</evidence>
<comment type="caution">
    <text evidence="5">The sequence shown here is derived from an EMBL/GenBank/DDBJ whole genome shotgun (WGS) entry which is preliminary data.</text>
</comment>
<dbReference type="GO" id="GO:0006793">
    <property type="term" value="P:phosphorus metabolic process"/>
    <property type="evidence" value="ECO:0007669"/>
    <property type="project" value="InterPro"/>
</dbReference>
<dbReference type="PANTHER" id="PTHR34383">
    <property type="entry name" value="POLYPHOSPHATE:AMP PHOSPHOTRANSFERASE-RELATED"/>
    <property type="match status" value="1"/>
</dbReference>
<keyword evidence="3 5" id="KW-0418">Kinase</keyword>
<keyword evidence="2" id="KW-0808">Transferase</keyword>
<dbReference type="InterPro" id="IPR022488">
    <property type="entry name" value="PPK2-related"/>
</dbReference>
<reference evidence="5" key="1">
    <citation type="submission" date="2016-10" db="EMBL/GenBank/DDBJ databases">
        <title>Sequence of Gallionella enrichment culture.</title>
        <authorList>
            <person name="Poehlein A."/>
            <person name="Muehling M."/>
            <person name="Daniel R."/>
        </authorList>
    </citation>
    <scope>NUCLEOTIDE SEQUENCE</scope>
</reference>
<name>A0A1J5QMU3_9ZZZZ</name>
<comment type="similarity">
    <text evidence="1">Belongs to the polyphosphate kinase 2 (PPK2) family. Class I subfamily.</text>
</comment>
<proteinExistence type="inferred from homology"/>
<evidence type="ECO:0000256" key="1">
    <source>
        <dbReference type="ARBA" id="ARBA00009924"/>
    </source>
</evidence>
<evidence type="ECO:0000259" key="4">
    <source>
        <dbReference type="Pfam" id="PF03976"/>
    </source>
</evidence>
<dbReference type="AlphaFoldDB" id="A0A1J5QMU3"/>
<protein>
    <submittedName>
        <fullName evidence="5">Polyphosphate kinase 2 (PPK2)</fullName>
    </submittedName>
</protein>
<dbReference type="GO" id="GO:0008976">
    <property type="term" value="F:polyphosphate kinase activity"/>
    <property type="evidence" value="ECO:0007669"/>
    <property type="project" value="InterPro"/>
</dbReference>
<feature type="domain" description="Polyphosphate kinase-2-related" evidence="4">
    <location>
        <begin position="12"/>
        <end position="233"/>
    </location>
</feature>
<dbReference type="Pfam" id="PF03976">
    <property type="entry name" value="PPK2"/>
    <property type="match status" value="1"/>
</dbReference>